<keyword evidence="3" id="KW-0255">Endonuclease</keyword>
<name>A0A0A9Y4K7_LYGHE</name>
<dbReference type="EMBL" id="GBHO01019134">
    <property type="protein sequence ID" value="JAG24470.1"/>
    <property type="molecule type" value="Transcribed_RNA"/>
</dbReference>
<dbReference type="GO" id="GO:0003677">
    <property type="term" value="F:DNA binding"/>
    <property type="evidence" value="ECO:0007669"/>
    <property type="project" value="InterPro"/>
</dbReference>
<dbReference type="InterPro" id="IPR009044">
    <property type="entry name" value="ssDNA-bd_transcriptional_reg"/>
</dbReference>
<dbReference type="Gene3D" id="2.30.31.40">
    <property type="match status" value="1"/>
</dbReference>
<feature type="region of interest" description="Disordered" evidence="1">
    <location>
        <begin position="33"/>
        <end position="65"/>
    </location>
</feature>
<dbReference type="InterPro" id="IPR032680">
    <property type="entry name" value="SUN1_N"/>
</dbReference>
<reference evidence="3" key="1">
    <citation type="journal article" date="2014" name="PLoS ONE">
        <title>Transcriptome-Based Identification of ABC Transporters in the Western Tarnished Plant Bug Lygus hesperus.</title>
        <authorList>
            <person name="Hull J.J."/>
            <person name="Chaney K."/>
            <person name="Geib S.M."/>
            <person name="Fabrick J.A."/>
            <person name="Brent C.S."/>
            <person name="Walsh D."/>
            <person name="Lavine L.C."/>
        </authorList>
    </citation>
    <scope>NUCLEOTIDE SEQUENCE</scope>
</reference>
<dbReference type="Pfam" id="PF09387">
    <property type="entry name" value="MRP"/>
    <property type="match status" value="1"/>
</dbReference>
<feature type="domain" description="SUN" evidence="2">
    <location>
        <begin position="74"/>
        <end position="148"/>
    </location>
</feature>
<dbReference type="SUPFAM" id="SSF54447">
    <property type="entry name" value="ssDNA-binding transcriptional regulator domain"/>
    <property type="match status" value="1"/>
</dbReference>
<evidence type="ECO:0000256" key="1">
    <source>
        <dbReference type="SAM" id="MobiDB-lite"/>
    </source>
</evidence>
<evidence type="ECO:0000313" key="3">
    <source>
        <dbReference type="EMBL" id="JAG24470.1"/>
    </source>
</evidence>
<dbReference type="GO" id="GO:0006355">
    <property type="term" value="P:regulation of DNA-templated transcription"/>
    <property type="evidence" value="ECO:0007669"/>
    <property type="project" value="InterPro"/>
</dbReference>
<organism evidence="3">
    <name type="scientific">Lygus hesperus</name>
    <name type="common">Western plant bug</name>
    <dbReference type="NCBI Taxonomy" id="30085"/>
    <lineage>
        <taxon>Eukaryota</taxon>
        <taxon>Metazoa</taxon>
        <taxon>Ecdysozoa</taxon>
        <taxon>Arthropoda</taxon>
        <taxon>Hexapoda</taxon>
        <taxon>Insecta</taxon>
        <taxon>Pterygota</taxon>
        <taxon>Neoptera</taxon>
        <taxon>Paraneoptera</taxon>
        <taxon>Hemiptera</taxon>
        <taxon>Heteroptera</taxon>
        <taxon>Panheteroptera</taxon>
        <taxon>Cimicomorpha</taxon>
        <taxon>Miridae</taxon>
        <taxon>Mirini</taxon>
        <taxon>Lygus</taxon>
    </lineage>
</organism>
<evidence type="ECO:0000259" key="2">
    <source>
        <dbReference type="Pfam" id="PF09387"/>
    </source>
</evidence>
<accession>A0A0A9Y4K7</accession>
<gene>
    <name evidence="3" type="primary">nei_1</name>
    <name evidence="3" type="ORF">CM83_26012</name>
</gene>
<keyword evidence="3" id="KW-0378">Hydrolase</keyword>
<dbReference type="GO" id="GO:0004519">
    <property type="term" value="F:endonuclease activity"/>
    <property type="evidence" value="ECO:0007669"/>
    <property type="project" value="UniProtKB-KW"/>
</dbReference>
<proteinExistence type="predicted"/>
<feature type="compositionally biased region" description="Low complexity" evidence="1">
    <location>
        <begin position="37"/>
        <end position="48"/>
    </location>
</feature>
<dbReference type="AlphaFoldDB" id="A0A0A9Y4K7"/>
<reference evidence="3" key="2">
    <citation type="submission" date="2014-07" db="EMBL/GenBank/DDBJ databases">
        <authorList>
            <person name="Hull J."/>
        </authorList>
    </citation>
    <scope>NUCLEOTIDE SEQUENCE</scope>
</reference>
<protein>
    <submittedName>
        <fullName evidence="3">Endonuclease 8</fullName>
    </submittedName>
</protein>
<sequence length="148" mass="16132">MRRISSVVGCQVVTLGTSTSRCQSMFAGGINTAPAQSTTSETSSTTDTVNPMSTTMGTPRPQPGIGANRVFAPPRMLPRFEIFDVRDSPSQGTMTRVAVDGRQLLISQYPQLGPRKVDPNDFSPQFDSERRITVRFRHKDLAGLVAVM</sequence>
<keyword evidence="3" id="KW-0540">Nuclease</keyword>